<dbReference type="SUPFAM" id="SSF46689">
    <property type="entry name" value="Homeodomain-like"/>
    <property type="match status" value="1"/>
</dbReference>
<protein>
    <submittedName>
        <fullName evidence="2">Transposase</fullName>
    </submittedName>
</protein>
<dbReference type="PANTHER" id="PTHR33215:SF13">
    <property type="entry name" value="PROTEIN DISTAL ANTENNA"/>
    <property type="match status" value="1"/>
</dbReference>
<dbReference type="PANTHER" id="PTHR33215">
    <property type="entry name" value="PROTEIN DISTAL ANTENNA"/>
    <property type="match status" value="1"/>
</dbReference>
<sequence length="98" mass="10934">MGTKNKQYSAEFKQDAVNYYYTSGKSIKQVAEDLKVSPSGLNGWIQNAKKNDGIVNHRGSGNYSSDAEKEIAKLRKELKDKEDALEILKKAIGILNKN</sequence>
<dbReference type="Proteomes" id="UP000253490">
    <property type="component" value="Unassembled WGS sequence"/>
</dbReference>
<dbReference type="Gene3D" id="1.10.10.60">
    <property type="entry name" value="Homeodomain-like"/>
    <property type="match status" value="1"/>
</dbReference>
<reference evidence="2 3" key="1">
    <citation type="submission" date="2018-06" db="EMBL/GenBank/DDBJ databases">
        <title>Genomic Encyclopedia of Type Strains, Phase IV (KMG-IV): sequencing the most valuable type-strain genomes for metagenomic binning, comparative biology and taxonomic classification.</title>
        <authorList>
            <person name="Goeker M."/>
        </authorList>
    </citation>
    <scope>NUCLEOTIDE SEQUENCE [LARGE SCALE GENOMIC DNA]</scope>
    <source>
        <strain evidence="2 3">DSM 22112</strain>
    </source>
</reference>
<evidence type="ECO:0000313" key="3">
    <source>
        <dbReference type="Proteomes" id="UP000253490"/>
    </source>
</evidence>
<dbReference type="GO" id="GO:0003677">
    <property type="term" value="F:DNA binding"/>
    <property type="evidence" value="ECO:0007669"/>
    <property type="project" value="InterPro"/>
</dbReference>
<accession>A0A366HWI8</accession>
<dbReference type="GO" id="GO:0006313">
    <property type="term" value="P:DNA transposition"/>
    <property type="evidence" value="ECO:0007669"/>
    <property type="project" value="InterPro"/>
</dbReference>
<gene>
    <name evidence="2" type="ORF">DES36_1452</name>
</gene>
<dbReference type="InterPro" id="IPR051839">
    <property type="entry name" value="RD_transcriptional_regulator"/>
</dbReference>
<dbReference type="OrthoDB" id="9813731at2"/>
<organism evidence="2 3">
    <name type="scientific">Alkalibaculum bacchi</name>
    <dbReference type="NCBI Taxonomy" id="645887"/>
    <lineage>
        <taxon>Bacteria</taxon>
        <taxon>Bacillati</taxon>
        <taxon>Bacillota</taxon>
        <taxon>Clostridia</taxon>
        <taxon>Eubacteriales</taxon>
        <taxon>Eubacteriaceae</taxon>
        <taxon>Alkalibaculum</taxon>
    </lineage>
</organism>
<proteinExistence type="predicted"/>
<dbReference type="Pfam" id="PF01527">
    <property type="entry name" value="HTH_Tnp_1"/>
    <property type="match status" value="1"/>
</dbReference>
<name>A0A366HWI8_9FIRM</name>
<keyword evidence="1" id="KW-0175">Coiled coil</keyword>
<dbReference type="GO" id="GO:0004803">
    <property type="term" value="F:transposase activity"/>
    <property type="evidence" value="ECO:0007669"/>
    <property type="project" value="InterPro"/>
</dbReference>
<feature type="coiled-coil region" evidence="1">
    <location>
        <begin position="64"/>
        <end position="98"/>
    </location>
</feature>
<evidence type="ECO:0000256" key="1">
    <source>
        <dbReference type="SAM" id="Coils"/>
    </source>
</evidence>
<dbReference type="InterPro" id="IPR009057">
    <property type="entry name" value="Homeodomain-like_sf"/>
</dbReference>
<dbReference type="RefSeq" id="WP_113921959.1">
    <property type="nucleotide sequence ID" value="NZ_QNRX01000045.1"/>
</dbReference>
<dbReference type="AlphaFoldDB" id="A0A366HWI8"/>
<keyword evidence="3" id="KW-1185">Reference proteome</keyword>
<dbReference type="InterPro" id="IPR002514">
    <property type="entry name" value="Transposase_8"/>
</dbReference>
<comment type="caution">
    <text evidence="2">The sequence shown here is derived from an EMBL/GenBank/DDBJ whole genome shotgun (WGS) entry which is preliminary data.</text>
</comment>
<dbReference type="EMBL" id="QNRX01000045">
    <property type="protein sequence ID" value="RBP56746.1"/>
    <property type="molecule type" value="Genomic_DNA"/>
</dbReference>
<evidence type="ECO:0000313" key="2">
    <source>
        <dbReference type="EMBL" id="RBP56746.1"/>
    </source>
</evidence>